<organism evidence="2 3">
    <name type="scientific">Tuber magnatum</name>
    <name type="common">white Piedmont truffle</name>
    <dbReference type="NCBI Taxonomy" id="42249"/>
    <lineage>
        <taxon>Eukaryota</taxon>
        <taxon>Fungi</taxon>
        <taxon>Dikarya</taxon>
        <taxon>Ascomycota</taxon>
        <taxon>Pezizomycotina</taxon>
        <taxon>Pezizomycetes</taxon>
        <taxon>Pezizales</taxon>
        <taxon>Tuberaceae</taxon>
        <taxon>Tuber</taxon>
    </lineage>
</organism>
<comment type="caution">
    <text evidence="2">The sequence shown here is derived from an EMBL/GenBank/DDBJ whole genome shotgun (WGS) entry which is preliminary data.</text>
</comment>
<evidence type="ECO:0000256" key="1">
    <source>
        <dbReference type="SAM" id="Phobius"/>
    </source>
</evidence>
<dbReference type="CDD" id="cd12087">
    <property type="entry name" value="TM_EGFR-like"/>
    <property type="match status" value="1"/>
</dbReference>
<dbReference type="AlphaFoldDB" id="A0A317SE67"/>
<dbReference type="Proteomes" id="UP000246991">
    <property type="component" value="Unassembled WGS sequence"/>
</dbReference>
<keyword evidence="1" id="KW-0472">Membrane</keyword>
<name>A0A317SE67_9PEZI</name>
<evidence type="ECO:0000313" key="2">
    <source>
        <dbReference type="EMBL" id="PWW72468.1"/>
    </source>
</evidence>
<protein>
    <submittedName>
        <fullName evidence="2">Uncharacterized protein</fullName>
    </submittedName>
</protein>
<sequence>MCDRTPQKSLGAFRESASLALENLSPGEIPSAPTVIPTRRPSPYTFNFTNTDNNNKPIRNVGAIVGGVLGGVIFLVILATTVVFLVMRKKSNEEGYNNRGVGIGGYVIGWPDMVKSSNYGVEVSATV</sequence>
<proteinExistence type="predicted"/>
<dbReference type="EMBL" id="PYWC01000106">
    <property type="protein sequence ID" value="PWW72468.1"/>
    <property type="molecule type" value="Genomic_DNA"/>
</dbReference>
<accession>A0A317SE67</accession>
<reference evidence="2 3" key="1">
    <citation type="submission" date="2018-03" db="EMBL/GenBank/DDBJ databases">
        <title>Genomes of Pezizomycetes fungi and the evolution of truffles.</title>
        <authorList>
            <person name="Murat C."/>
            <person name="Payen T."/>
            <person name="Noel B."/>
            <person name="Kuo A."/>
            <person name="Martin F.M."/>
        </authorList>
    </citation>
    <scope>NUCLEOTIDE SEQUENCE [LARGE SCALE GENOMIC DNA]</scope>
    <source>
        <strain evidence="2">091103-1</strain>
    </source>
</reference>
<gene>
    <name evidence="2" type="ORF">C7212DRAFT_302054</name>
</gene>
<feature type="transmembrane region" description="Helical" evidence="1">
    <location>
        <begin position="61"/>
        <end position="86"/>
    </location>
</feature>
<keyword evidence="1" id="KW-1133">Transmembrane helix</keyword>
<dbReference type="OrthoDB" id="5383970at2759"/>
<evidence type="ECO:0000313" key="3">
    <source>
        <dbReference type="Proteomes" id="UP000246991"/>
    </source>
</evidence>
<keyword evidence="1" id="KW-0812">Transmembrane</keyword>
<keyword evidence="3" id="KW-1185">Reference proteome</keyword>